<evidence type="ECO:0000259" key="7">
    <source>
        <dbReference type="PROSITE" id="PS51158"/>
    </source>
</evidence>
<dbReference type="GO" id="GO:1903013">
    <property type="term" value="P:response to differentiation-inducing factor 1"/>
    <property type="evidence" value="ECO:0007669"/>
    <property type="project" value="TreeGrafter"/>
</dbReference>
<organism evidence="8 9">
    <name type="scientific">Mycena albidolilacea</name>
    <dbReference type="NCBI Taxonomy" id="1033008"/>
    <lineage>
        <taxon>Eukaryota</taxon>
        <taxon>Fungi</taxon>
        <taxon>Dikarya</taxon>
        <taxon>Basidiomycota</taxon>
        <taxon>Agaricomycotina</taxon>
        <taxon>Agaricomycetes</taxon>
        <taxon>Agaricomycetidae</taxon>
        <taxon>Agaricales</taxon>
        <taxon>Marasmiineae</taxon>
        <taxon>Mycenaceae</taxon>
        <taxon>Mycena</taxon>
    </lineage>
</organism>
<evidence type="ECO:0000256" key="1">
    <source>
        <dbReference type="ARBA" id="ARBA00022527"/>
    </source>
</evidence>
<keyword evidence="5" id="KW-0067">ATP-binding</keyword>
<reference evidence="8" key="1">
    <citation type="submission" date="2023-03" db="EMBL/GenBank/DDBJ databases">
        <title>Massive genome expansion in bonnet fungi (Mycena s.s.) driven by repeated elements and novel gene families across ecological guilds.</title>
        <authorList>
            <consortium name="Lawrence Berkeley National Laboratory"/>
            <person name="Harder C.B."/>
            <person name="Miyauchi S."/>
            <person name="Viragh M."/>
            <person name="Kuo A."/>
            <person name="Thoen E."/>
            <person name="Andreopoulos B."/>
            <person name="Lu D."/>
            <person name="Skrede I."/>
            <person name="Drula E."/>
            <person name="Henrissat B."/>
            <person name="Morin E."/>
            <person name="Kohler A."/>
            <person name="Barry K."/>
            <person name="LaButti K."/>
            <person name="Morin E."/>
            <person name="Salamov A."/>
            <person name="Lipzen A."/>
            <person name="Mereny Z."/>
            <person name="Hegedus B."/>
            <person name="Baldrian P."/>
            <person name="Stursova M."/>
            <person name="Weitz H."/>
            <person name="Taylor A."/>
            <person name="Grigoriev I.V."/>
            <person name="Nagy L.G."/>
            <person name="Martin F."/>
            <person name="Kauserud H."/>
        </authorList>
    </citation>
    <scope>NUCLEOTIDE SEQUENCE</scope>
    <source>
        <strain evidence="8">CBHHK002</strain>
    </source>
</reference>
<evidence type="ECO:0000256" key="5">
    <source>
        <dbReference type="ARBA" id="ARBA00022840"/>
    </source>
</evidence>
<dbReference type="SMART" id="SM00811">
    <property type="entry name" value="Alpha_kinase"/>
    <property type="match status" value="1"/>
</dbReference>
<dbReference type="GO" id="GO:0031037">
    <property type="term" value="P:myosin II filament disassembly"/>
    <property type="evidence" value="ECO:0007669"/>
    <property type="project" value="TreeGrafter"/>
</dbReference>
<keyword evidence="1" id="KW-0723">Serine/threonine-protein kinase</keyword>
<evidence type="ECO:0000256" key="2">
    <source>
        <dbReference type="ARBA" id="ARBA00022679"/>
    </source>
</evidence>
<proteinExistence type="predicted"/>
<dbReference type="Proteomes" id="UP001218218">
    <property type="component" value="Unassembled WGS sequence"/>
</dbReference>
<keyword evidence="2" id="KW-0808">Transferase</keyword>
<dbReference type="Pfam" id="PF02816">
    <property type="entry name" value="Alpha_kinase"/>
    <property type="match status" value="1"/>
</dbReference>
<dbReference type="InterPro" id="IPR051852">
    <property type="entry name" value="Alpha-type_PK"/>
</dbReference>
<dbReference type="PANTHER" id="PTHR45992:SF2">
    <property type="entry name" value="EUKARYOTIC ELONGATION FACTOR 2 KINASE"/>
    <property type="match status" value="1"/>
</dbReference>
<evidence type="ECO:0000256" key="4">
    <source>
        <dbReference type="ARBA" id="ARBA00022777"/>
    </source>
</evidence>
<dbReference type="Gene3D" id="3.20.200.10">
    <property type="entry name" value="MHCK/EF2 kinase"/>
    <property type="match status" value="1"/>
</dbReference>
<keyword evidence="4 8" id="KW-0418">Kinase</keyword>
<evidence type="ECO:0000256" key="6">
    <source>
        <dbReference type="SAM" id="MobiDB-lite"/>
    </source>
</evidence>
<gene>
    <name evidence="8" type="ORF">DFH08DRAFT_703536</name>
</gene>
<dbReference type="GO" id="GO:0005524">
    <property type="term" value="F:ATP binding"/>
    <property type="evidence" value="ECO:0007669"/>
    <property type="project" value="UniProtKB-KW"/>
</dbReference>
<evidence type="ECO:0000313" key="9">
    <source>
        <dbReference type="Proteomes" id="UP001218218"/>
    </source>
</evidence>
<sequence length="505" mass="55635">MAQKPAPGTSLTTSTLLHHEHGGGPLGEDKVMVVWAVRESKAPKVINADLGSSAKKWAVSVALPDIKSHLVETLNLEWTRSHSALLLPEEVTFRWHGGILLEPNTANMTLGQFYAFYSTPSRAPIYLTTVPTQWKMMAKQDKTPTVFLELYIDSTAFTLRQNFGRGSAGDSDDDMGSCLRITSSVAGRKRTRTLSSTSEGANRDYGANKRCNSSAITVHKVSPVTLKKIVCIVDHTTGVPDFEESLDEISGNIRDSHFGKGAMKYAYDFKSMDGQALVAKRFYRISDSDEMGPPITVLENRTQIYLELRRLMVGAYFLKQFFMAAKRQGVDVYTAIEFADAWLGQEIQVIPTKASGAAKVDDTHEGITWLVETKRATTVEHFTFTLNHQTRRQDLCAKTIHAFAHFTYGNSQKSIVLADIQGTPAHRGGRDLMILFDPMTHTPAGDSGIGDFGVEGIWSFIQDHHCGDICRSLGLHESVLLSDNIQPNEDTPKDVPSSTSSTAST</sequence>
<dbReference type="CDD" id="cd04515">
    <property type="entry name" value="Alpha_kinase"/>
    <property type="match status" value="1"/>
</dbReference>
<protein>
    <submittedName>
        <fullName evidence="8">Kinase-like domain-containing protein</fullName>
    </submittedName>
</protein>
<feature type="region of interest" description="Disordered" evidence="6">
    <location>
        <begin position="484"/>
        <end position="505"/>
    </location>
</feature>
<feature type="compositionally biased region" description="Polar residues" evidence="6">
    <location>
        <begin position="496"/>
        <end position="505"/>
    </location>
</feature>
<evidence type="ECO:0000313" key="8">
    <source>
        <dbReference type="EMBL" id="KAJ7342993.1"/>
    </source>
</evidence>
<dbReference type="InterPro" id="IPR011009">
    <property type="entry name" value="Kinase-like_dom_sf"/>
</dbReference>
<dbReference type="GO" id="GO:0004674">
    <property type="term" value="F:protein serine/threonine kinase activity"/>
    <property type="evidence" value="ECO:0007669"/>
    <property type="project" value="UniProtKB-KW"/>
</dbReference>
<dbReference type="EMBL" id="JARIHO010000024">
    <property type="protein sequence ID" value="KAJ7342993.1"/>
    <property type="molecule type" value="Genomic_DNA"/>
</dbReference>
<dbReference type="PROSITE" id="PS51158">
    <property type="entry name" value="ALPHA_KINASE"/>
    <property type="match status" value="1"/>
</dbReference>
<feature type="region of interest" description="Disordered" evidence="6">
    <location>
        <begin position="1"/>
        <end position="24"/>
    </location>
</feature>
<comment type="caution">
    <text evidence="8">The sequence shown here is derived from an EMBL/GenBank/DDBJ whole genome shotgun (WGS) entry which is preliminary data.</text>
</comment>
<accession>A0AAD6ZWM4</accession>
<name>A0AAD6ZWM4_9AGAR</name>
<keyword evidence="3" id="KW-0547">Nucleotide-binding</keyword>
<keyword evidence="9" id="KW-1185">Reference proteome</keyword>
<feature type="domain" description="Alpha-type protein kinase" evidence="7">
    <location>
        <begin position="232"/>
        <end position="478"/>
    </location>
</feature>
<dbReference type="SUPFAM" id="SSF56112">
    <property type="entry name" value="Protein kinase-like (PK-like)"/>
    <property type="match status" value="1"/>
</dbReference>
<dbReference type="InterPro" id="IPR004166">
    <property type="entry name" value="a-kinase_dom"/>
</dbReference>
<dbReference type="PANTHER" id="PTHR45992">
    <property type="entry name" value="EUKARYOTIC ELONGATION FACTOR 2 KINASE-RELATED"/>
    <property type="match status" value="1"/>
</dbReference>
<dbReference type="AlphaFoldDB" id="A0AAD6ZWM4"/>
<evidence type="ECO:0000256" key="3">
    <source>
        <dbReference type="ARBA" id="ARBA00022741"/>
    </source>
</evidence>